<proteinExistence type="predicted"/>
<evidence type="ECO:0000256" key="3">
    <source>
        <dbReference type="ARBA" id="ARBA00022842"/>
    </source>
</evidence>
<evidence type="ECO:0000256" key="2">
    <source>
        <dbReference type="ARBA" id="ARBA00010045"/>
    </source>
</evidence>
<keyword evidence="3" id="KW-0460">Magnesium</keyword>
<name>A0A6J5T6U8_9CAUD</name>
<gene>
    <name evidence="5" type="ORF">UFOVP1655_214</name>
</gene>
<dbReference type="Pfam" id="PF07460">
    <property type="entry name" value="NUMOD3"/>
    <property type="match status" value="1"/>
</dbReference>
<feature type="domain" description="GIY-YIG" evidence="4">
    <location>
        <begin position="7"/>
        <end position="91"/>
    </location>
</feature>
<accession>A0A6J5T6U8</accession>
<protein>
    <submittedName>
        <fullName evidence="5">GIY-YIG_COG3680 domain containing protein</fullName>
    </submittedName>
</protein>
<dbReference type="PROSITE" id="PS50164">
    <property type="entry name" value="GIY_YIG"/>
    <property type="match status" value="1"/>
</dbReference>
<dbReference type="CDD" id="cd10440">
    <property type="entry name" value="GIY-YIG_COG3680"/>
    <property type="match status" value="1"/>
</dbReference>
<dbReference type="InterPro" id="IPR000305">
    <property type="entry name" value="GIY-YIG_endonuc"/>
</dbReference>
<comment type="cofactor">
    <cofactor evidence="1">
        <name>Mg(2+)</name>
        <dbReference type="ChEBI" id="CHEBI:18420"/>
    </cofactor>
</comment>
<reference evidence="5" key="1">
    <citation type="submission" date="2020-05" db="EMBL/GenBank/DDBJ databases">
        <authorList>
            <person name="Chiriac C."/>
            <person name="Salcher M."/>
            <person name="Ghai R."/>
            <person name="Kavagutti S V."/>
        </authorList>
    </citation>
    <scope>NUCLEOTIDE SEQUENCE</scope>
</reference>
<dbReference type="SUPFAM" id="SSF82771">
    <property type="entry name" value="GIY-YIG endonuclease"/>
    <property type="match status" value="1"/>
</dbReference>
<dbReference type="InterPro" id="IPR035901">
    <property type="entry name" value="GIY-YIG_endonuc_sf"/>
</dbReference>
<evidence type="ECO:0000256" key="1">
    <source>
        <dbReference type="ARBA" id="ARBA00001946"/>
    </source>
</evidence>
<dbReference type="EMBL" id="LR797523">
    <property type="protein sequence ID" value="CAB4222751.1"/>
    <property type="molecule type" value="Genomic_DNA"/>
</dbReference>
<organism evidence="5">
    <name type="scientific">uncultured Caudovirales phage</name>
    <dbReference type="NCBI Taxonomy" id="2100421"/>
    <lineage>
        <taxon>Viruses</taxon>
        <taxon>Duplodnaviria</taxon>
        <taxon>Heunggongvirae</taxon>
        <taxon>Uroviricota</taxon>
        <taxon>Caudoviricetes</taxon>
        <taxon>Peduoviridae</taxon>
        <taxon>Maltschvirus</taxon>
        <taxon>Maltschvirus maltsch</taxon>
    </lineage>
</organism>
<dbReference type="GO" id="GO:0003677">
    <property type="term" value="F:DNA binding"/>
    <property type="evidence" value="ECO:0007669"/>
    <property type="project" value="InterPro"/>
</dbReference>
<dbReference type="InterPro" id="IPR003611">
    <property type="entry name" value="NUMOD3"/>
</dbReference>
<evidence type="ECO:0000259" key="4">
    <source>
        <dbReference type="PROSITE" id="PS50164"/>
    </source>
</evidence>
<evidence type="ECO:0000313" key="5">
    <source>
        <dbReference type="EMBL" id="CAB4222751.1"/>
    </source>
</evidence>
<comment type="similarity">
    <text evidence="2">To endonucleases of group I introns of fungi and phage.</text>
</comment>
<sequence>MELVKENKYYVYALIDPINRLPFYIGKGCGNRAWSHLKNEKTNIEKVRIIGLIRSLNLEPEVKLITSDLEETLAYQLETLFIDYSKSIGIKLVNVFSKATPPSRRGCIVSDITKQKISNTTKGRKGTPMTDIAKLKLSIANTGKQGPNKAFVDIVNLHNLYVIENKTKKEICDIFNIGMGSLNRILNENSIQKTIDCFSKFGQKRHNNSIKSLTYK</sequence>